<sequence length="205" mass="24296">MVRKHKLKRRERLLPRTKLSTIPKHLIFYDTETHIIEDDNGQITFPLRLGVAIYIRLNHENRIMQREQIVFYTNNEFLDFVLDNCYSKQKLWCFAHHSAFDVRVLDLPTLVHEYGFTSTPPIINDRIFIWDIKTDRNTITFLDTANYGVQSVEQLGKDIGHPKLDIDFYTANIEETITYCIRDTEILERFILSYIEFIHSNDLGA</sequence>
<dbReference type="Gene3D" id="3.30.420.10">
    <property type="entry name" value="Ribonuclease H-like superfamily/Ribonuclease H"/>
    <property type="match status" value="1"/>
</dbReference>
<reference evidence="1" key="1">
    <citation type="journal article" date="2015" name="Nature">
        <title>Complex archaea that bridge the gap between prokaryotes and eukaryotes.</title>
        <authorList>
            <person name="Spang A."/>
            <person name="Saw J.H."/>
            <person name="Jorgensen S.L."/>
            <person name="Zaremba-Niedzwiedzka K."/>
            <person name="Martijn J."/>
            <person name="Lind A.E."/>
            <person name="van Eijk R."/>
            <person name="Schleper C."/>
            <person name="Guy L."/>
            <person name="Ettema T.J."/>
        </authorList>
    </citation>
    <scope>NUCLEOTIDE SEQUENCE</scope>
</reference>
<dbReference type="InterPro" id="IPR036397">
    <property type="entry name" value="RNaseH_sf"/>
</dbReference>
<name>A0A0F8ZJX0_9ZZZZ</name>
<organism evidence="1">
    <name type="scientific">marine sediment metagenome</name>
    <dbReference type="NCBI Taxonomy" id="412755"/>
    <lineage>
        <taxon>unclassified sequences</taxon>
        <taxon>metagenomes</taxon>
        <taxon>ecological metagenomes</taxon>
    </lineage>
</organism>
<gene>
    <name evidence="1" type="ORF">LCGC14_3026220</name>
</gene>
<dbReference type="SUPFAM" id="SSF53098">
    <property type="entry name" value="Ribonuclease H-like"/>
    <property type="match status" value="1"/>
</dbReference>
<accession>A0A0F8ZJX0</accession>
<protein>
    <submittedName>
        <fullName evidence="1">Uncharacterized protein</fullName>
    </submittedName>
</protein>
<dbReference type="EMBL" id="LAZR01063061">
    <property type="protein sequence ID" value="KKK60251.1"/>
    <property type="molecule type" value="Genomic_DNA"/>
</dbReference>
<dbReference type="InterPro" id="IPR012337">
    <property type="entry name" value="RNaseH-like_sf"/>
</dbReference>
<evidence type="ECO:0000313" key="1">
    <source>
        <dbReference type="EMBL" id="KKK60251.1"/>
    </source>
</evidence>
<dbReference type="GO" id="GO:0003676">
    <property type="term" value="F:nucleic acid binding"/>
    <property type="evidence" value="ECO:0007669"/>
    <property type="project" value="InterPro"/>
</dbReference>
<proteinExistence type="predicted"/>
<dbReference type="AlphaFoldDB" id="A0A0F8ZJX0"/>
<comment type="caution">
    <text evidence="1">The sequence shown here is derived from an EMBL/GenBank/DDBJ whole genome shotgun (WGS) entry which is preliminary data.</text>
</comment>
<feature type="non-terminal residue" evidence="1">
    <location>
        <position position="205"/>
    </location>
</feature>